<dbReference type="InterPro" id="IPR050311">
    <property type="entry name" value="ORC1/CDC6"/>
</dbReference>
<dbReference type="InterPro" id="IPR055237">
    <property type="entry name" value="Cdc6_lid"/>
</dbReference>
<proteinExistence type="inferred from homology"/>
<dbReference type="GO" id="GO:0006260">
    <property type="term" value="P:DNA replication"/>
    <property type="evidence" value="ECO:0007669"/>
    <property type="project" value="UniProtKB-KW"/>
</dbReference>
<evidence type="ECO:0000256" key="4">
    <source>
        <dbReference type="ARBA" id="ARBA00022840"/>
    </source>
</evidence>
<dbReference type="CDD" id="cd00009">
    <property type="entry name" value="AAA"/>
    <property type="match status" value="1"/>
</dbReference>
<dbReference type="Gene3D" id="1.10.8.60">
    <property type="match status" value="1"/>
</dbReference>
<feature type="non-terminal residue" evidence="6">
    <location>
        <position position="1"/>
    </location>
</feature>
<dbReference type="EMBL" id="UINC01212334">
    <property type="protein sequence ID" value="SVE36610.1"/>
    <property type="molecule type" value="Genomic_DNA"/>
</dbReference>
<name>A0A383CX42_9ZZZZ</name>
<sequence>RDKQQELVTQSLIPLYKKSIPPNLLVYGKPGTGKTLVVKKVLNQIQNRVDKNSYRIKIVITNAKEQSNLYNVLVDLGRQLGLKPKKTPDDKLWLPNTGLSISEVFNRILYIIEKNKINSVFVIDEIDHLAKLVDKTGKDILYSITRANLKLKNGSLSLIGISNDVRFKEELDPRVISTLSEEELVFPAYQTNEIKEILEDRVPLAFEENTVTSGALNLCASMACREHGDARRAIKLLD</sequence>
<dbReference type="PANTHER" id="PTHR10763">
    <property type="entry name" value="CELL DIVISION CONTROL PROTEIN 6-RELATED"/>
    <property type="match status" value="1"/>
</dbReference>
<dbReference type="NCBIfam" id="TIGR02928">
    <property type="entry name" value="orc1/cdc6 family replication initiation protein"/>
    <property type="match status" value="1"/>
</dbReference>
<protein>
    <recommendedName>
        <fullName evidence="5">AAA+ ATPase domain-containing protein</fullName>
    </recommendedName>
</protein>
<feature type="non-terminal residue" evidence="6">
    <location>
        <position position="238"/>
    </location>
</feature>
<keyword evidence="3" id="KW-0547">Nucleotide-binding</keyword>
<dbReference type="GO" id="GO:0005524">
    <property type="term" value="F:ATP binding"/>
    <property type="evidence" value="ECO:0007669"/>
    <property type="project" value="UniProtKB-KW"/>
</dbReference>
<keyword evidence="2" id="KW-0235">DNA replication</keyword>
<dbReference type="SMART" id="SM00382">
    <property type="entry name" value="AAA"/>
    <property type="match status" value="1"/>
</dbReference>
<dbReference type="Pfam" id="PF22703">
    <property type="entry name" value="Cdc6_lid"/>
    <property type="match status" value="1"/>
</dbReference>
<evidence type="ECO:0000256" key="3">
    <source>
        <dbReference type="ARBA" id="ARBA00022741"/>
    </source>
</evidence>
<evidence type="ECO:0000259" key="5">
    <source>
        <dbReference type="SMART" id="SM00382"/>
    </source>
</evidence>
<dbReference type="Pfam" id="PF13401">
    <property type="entry name" value="AAA_22"/>
    <property type="match status" value="1"/>
</dbReference>
<dbReference type="AlphaFoldDB" id="A0A383CX42"/>
<dbReference type="InterPro" id="IPR003593">
    <property type="entry name" value="AAA+_ATPase"/>
</dbReference>
<dbReference type="Gene3D" id="3.40.50.300">
    <property type="entry name" value="P-loop containing nucleotide triphosphate hydrolases"/>
    <property type="match status" value="1"/>
</dbReference>
<evidence type="ECO:0000256" key="1">
    <source>
        <dbReference type="ARBA" id="ARBA00006184"/>
    </source>
</evidence>
<evidence type="ECO:0000256" key="2">
    <source>
        <dbReference type="ARBA" id="ARBA00022705"/>
    </source>
</evidence>
<accession>A0A383CX42</accession>
<feature type="domain" description="AAA+ ATPase" evidence="5">
    <location>
        <begin position="20"/>
        <end position="190"/>
    </location>
</feature>
<dbReference type="InterPro" id="IPR014277">
    <property type="entry name" value="Orc1/Cdc6_arc"/>
</dbReference>
<gene>
    <name evidence="6" type="ORF">METZ01_LOCUS489464</name>
</gene>
<dbReference type="InterPro" id="IPR049945">
    <property type="entry name" value="AAA_22"/>
</dbReference>
<comment type="similarity">
    <text evidence="1">Belongs to the CDC6/cdc18 family.</text>
</comment>
<dbReference type="SUPFAM" id="SSF52540">
    <property type="entry name" value="P-loop containing nucleoside triphosphate hydrolases"/>
    <property type="match status" value="1"/>
</dbReference>
<dbReference type="InterPro" id="IPR027417">
    <property type="entry name" value="P-loop_NTPase"/>
</dbReference>
<reference evidence="6" key="1">
    <citation type="submission" date="2018-05" db="EMBL/GenBank/DDBJ databases">
        <authorList>
            <person name="Lanie J.A."/>
            <person name="Ng W.-L."/>
            <person name="Kazmierczak K.M."/>
            <person name="Andrzejewski T.M."/>
            <person name="Davidsen T.M."/>
            <person name="Wayne K.J."/>
            <person name="Tettelin H."/>
            <person name="Glass J.I."/>
            <person name="Rusch D."/>
            <person name="Podicherti R."/>
            <person name="Tsui H.-C.T."/>
            <person name="Winkler M.E."/>
        </authorList>
    </citation>
    <scope>NUCLEOTIDE SEQUENCE</scope>
</reference>
<dbReference type="PANTHER" id="PTHR10763:SF26">
    <property type="entry name" value="CELL DIVISION CONTROL PROTEIN 6 HOMOLOG"/>
    <property type="match status" value="1"/>
</dbReference>
<organism evidence="6">
    <name type="scientific">marine metagenome</name>
    <dbReference type="NCBI Taxonomy" id="408172"/>
    <lineage>
        <taxon>unclassified sequences</taxon>
        <taxon>metagenomes</taxon>
        <taxon>ecological metagenomes</taxon>
    </lineage>
</organism>
<dbReference type="GO" id="GO:0016887">
    <property type="term" value="F:ATP hydrolysis activity"/>
    <property type="evidence" value="ECO:0007669"/>
    <property type="project" value="InterPro"/>
</dbReference>
<keyword evidence="4" id="KW-0067">ATP-binding</keyword>
<evidence type="ECO:0000313" key="6">
    <source>
        <dbReference type="EMBL" id="SVE36610.1"/>
    </source>
</evidence>